<keyword evidence="2" id="KW-1185">Reference proteome</keyword>
<evidence type="ECO:0000313" key="1">
    <source>
        <dbReference type="EMBL" id="WXB12631.1"/>
    </source>
</evidence>
<dbReference type="EMBL" id="CP089984">
    <property type="protein sequence ID" value="WXB12631.1"/>
    <property type="molecule type" value="Genomic_DNA"/>
</dbReference>
<dbReference type="NCBIfam" id="TIGR03353">
    <property type="entry name" value="VI_chp_4"/>
    <property type="match status" value="1"/>
</dbReference>
<dbReference type="Proteomes" id="UP001370348">
    <property type="component" value="Chromosome"/>
</dbReference>
<accession>A0ABZ2LS83</accession>
<dbReference type="InterPro" id="IPR010263">
    <property type="entry name" value="T6SS_TssK"/>
</dbReference>
<sequence>MAQPMLEDPSLNDAFARDAERDDASPNRTSALDKPHWKMGMQLMPHHFQFQDSYHEAFVASHIDALFNHTWGILHVDVDEQAISSGHVSLRELRAILPGGLPIACGTKEAPGAPSRIVHHLEEGESLEVYVGVPHVHPGTQNVDPEEDPTSHRRYTRDSIHVADLQNGTREPVEIGRLRYNVTLLFEHDRLDDFVTLPIARVVRRDGQITFDEAYVPPVLQIRASRPLEEGLRRVLAALLNQQNALESMTARDSTETWRRWTLSVVSSHIATLADIVEQGHEHPHKVYRVLARLYGALSAFTPEREPTCPPFRYRALGETFHFLFDTIVAILDALGAEQYRRIPVHHVDANTYHVELLEPTIFRNEFFLCVVGPDTEMLRTHVPRTFRLAAWHQLAHVRQAAVAGVPLLPLAVPPASLPQKPGTVYFRLDKTSEAFEAVLRSGHLGIDALIPNVTVHLYAVDPRLL</sequence>
<organism evidence="1 2">
    <name type="scientific">Pendulispora albinea</name>
    <dbReference type="NCBI Taxonomy" id="2741071"/>
    <lineage>
        <taxon>Bacteria</taxon>
        <taxon>Pseudomonadati</taxon>
        <taxon>Myxococcota</taxon>
        <taxon>Myxococcia</taxon>
        <taxon>Myxococcales</taxon>
        <taxon>Sorangiineae</taxon>
        <taxon>Pendulisporaceae</taxon>
        <taxon>Pendulispora</taxon>
    </lineage>
</organism>
<reference evidence="1 2" key="1">
    <citation type="submission" date="2021-12" db="EMBL/GenBank/DDBJ databases">
        <title>Discovery of the Pendulisporaceae a myxobacterial family with distinct sporulation behavior and unique specialized metabolism.</title>
        <authorList>
            <person name="Garcia R."/>
            <person name="Popoff A."/>
            <person name="Bader C.D."/>
            <person name="Loehr J."/>
            <person name="Walesch S."/>
            <person name="Walt C."/>
            <person name="Boldt J."/>
            <person name="Bunk B."/>
            <person name="Haeckl F.J.F.P.J."/>
            <person name="Gunesch A.P."/>
            <person name="Birkelbach J."/>
            <person name="Nuebel U."/>
            <person name="Pietschmann T."/>
            <person name="Bach T."/>
            <person name="Mueller R."/>
        </authorList>
    </citation>
    <scope>NUCLEOTIDE SEQUENCE [LARGE SCALE GENOMIC DNA]</scope>
    <source>
        <strain evidence="1 2">MSr11954</strain>
    </source>
</reference>
<dbReference type="PANTHER" id="PTHR35566">
    <property type="entry name" value="BLR3599 PROTEIN"/>
    <property type="match status" value="1"/>
</dbReference>
<dbReference type="RefSeq" id="WP_394822252.1">
    <property type="nucleotide sequence ID" value="NZ_CP089984.1"/>
</dbReference>
<dbReference type="Pfam" id="PF05936">
    <property type="entry name" value="T6SS_VasE"/>
    <property type="match status" value="1"/>
</dbReference>
<evidence type="ECO:0000313" key="2">
    <source>
        <dbReference type="Proteomes" id="UP001370348"/>
    </source>
</evidence>
<dbReference type="PANTHER" id="PTHR35566:SF1">
    <property type="entry name" value="TYPE VI SECRETION SYSTEM BASEPLATE COMPONENT TSSK1"/>
    <property type="match status" value="1"/>
</dbReference>
<gene>
    <name evidence="1" type="primary">tssK</name>
    <name evidence="1" type="ORF">LZC94_32875</name>
</gene>
<proteinExistence type="predicted"/>
<name>A0ABZ2LS83_9BACT</name>
<protein>
    <submittedName>
        <fullName evidence="1">Type VI secretion system baseplate subunit TssK</fullName>
    </submittedName>
</protein>